<dbReference type="EMBL" id="MFMC01000039">
    <property type="protein sequence ID" value="OGG76792.1"/>
    <property type="molecule type" value="Genomic_DNA"/>
</dbReference>
<dbReference type="STRING" id="1798515.A3B35_02700"/>
<gene>
    <name evidence="1" type="ORF">A3B35_02700</name>
</gene>
<evidence type="ECO:0008006" key="3">
    <source>
        <dbReference type="Google" id="ProtNLM"/>
    </source>
</evidence>
<dbReference type="Proteomes" id="UP000177215">
    <property type="component" value="Unassembled WGS sequence"/>
</dbReference>
<protein>
    <recommendedName>
        <fullName evidence="3">N-acetyltransferase domain-containing protein</fullName>
    </recommendedName>
</protein>
<comment type="caution">
    <text evidence="1">The sequence shown here is derived from an EMBL/GenBank/DDBJ whole genome shotgun (WGS) entry which is preliminary data.</text>
</comment>
<reference evidence="1 2" key="1">
    <citation type="journal article" date="2016" name="Nat. Commun.">
        <title>Thousands of microbial genomes shed light on interconnected biogeochemical processes in an aquifer system.</title>
        <authorList>
            <person name="Anantharaman K."/>
            <person name="Brown C.T."/>
            <person name="Hug L.A."/>
            <person name="Sharon I."/>
            <person name="Castelle C.J."/>
            <person name="Probst A.J."/>
            <person name="Thomas B.C."/>
            <person name="Singh A."/>
            <person name="Wilkins M.J."/>
            <person name="Karaoz U."/>
            <person name="Brodie E.L."/>
            <person name="Williams K.H."/>
            <person name="Hubbard S.S."/>
            <person name="Banfield J.F."/>
        </authorList>
    </citation>
    <scope>NUCLEOTIDE SEQUENCE [LARGE SCALE GENOMIC DNA]</scope>
</reference>
<proteinExistence type="predicted"/>
<evidence type="ECO:0000313" key="2">
    <source>
        <dbReference type="Proteomes" id="UP000177215"/>
    </source>
</evidence>
<dbReference type="AlphaFoldDB" id="A0A1F6ETJ2"/>
<accession>A0A1F6ETJ2</accession>
<evidence type="ECO:0000313" key="1">
    <source>
        <dbReference type="EMBL" id="OGG76792.1"/>
    </source>
</evidence>
<sequence length="186" mass="21016">MEATSKSVEKGEYVSSQVILERDITFTDLPKAITDRYPGMRPFLDETKKIHVYQYEQGEIYILWDKPRANEQDAKTSADLHFIDVIDNKYAGYIKVKYAVTASQEDKKLPYVGYTFTSGLEGAGLATRRLLAAGKFCENNLGEPLSSGKGYDDMTVRRIWEKLVEGGVAELVNPGDSHEFRFKKSV</sequence>
<name>A0A1F6ETJ2_9BACT</name>
<organism evidence="1 2">
    <name type="scientific">Candidatus Kaiserbacteria bacterium RIFCSPLOWO2_01_FULL_54_24</name>
    <dbReference type="NCBI Taxonomy" id="1798515"/>
    <lineage>
        <taxon>Bacteria</taxon>
        <taxon>Candidatus Kaiseribacteriota</taxon>
    </lineage>
</organism>